<sequence>MNANTINDPLYIASSDHPGMILTNTSFNDSNFHGWSRNIKMALGAKLKLGFIDGSCAKPASASDDLQRWIKSSNLWKEIGERSQILAMDPLPTVNKAYYIVQQIEKQKQVIFANMNNKNNNSGRKDNKGNKNDTRGEGRKKAKKGNRLAAQVNSGFDEHFNGESPFNLGYENEEMMKLFKGKGVMEDKTFASSSHAHAGILSCFTASFALSCHPDMNILLDWISDLGASDHMSLHLNLFISTKTLKTPIIVHLPDGSYKTAFSNSATKHSVGLKVFHERLGHTSVSKLVHIPQCKGPYKHAAHNGAHYFFTIVDDHTRATWTYLVHSKGQIHDLLVSFLAYVANHFKTSVKIIRSGNGTETDNATCSSLFQSKGILHQKSMVYTPQQNGRVERKHRHLLDTARTIRLHANLPITPQPLSTNAVPPEQVKRSTRQTTKPVWLKDFVDPTANKSTPHYPLFVSTNFLGIPKPHIAFLANVFSNPEPSRYKQAVQYSGWRQAMDKELVALEKNNTWTLTVLPPRHKPISSKWVYKTKYNPDGTVERLKARLVVRGYTKAQPGQVCKLNRSLYVLKQASRQWNQELTKFLIAEGYQQSKNDYSLFVKTKDESFTAALVYVDDVLITGNSPSEIQHLKQALDTKFTIKDLGLAKYFLGIEICNTANGTHLNQRKYILDLLTDAGRLVGRLLYLTMTRPNISYVVQHLSQFVSSPKDVHLQAAIHLLKYLKGSVSKGLFYPIQPHLKVIGFSDADWASCLMTRKSLIGYCIFLSHSLVTWKTKKQATVSRSSTEAEYRRMATTTYELLWLSFLFKDLHIPVKLPIALFCDNKFAQQIAANPCFHDRTKHMAIDCHFTGEKVADGFLQTAFILLNSN</sequence>
<evidence type="ECO:0000259" key="2">
    <source>
        <dbReference type="PROSITE" id="PS50994"/>
    </source>
</evidence>
<dbReference type="EMBL" id="BQNB010021031">
    <property type="protein sequence ID" value="GJU02147.1"/>
    <property type="molecule type" value="Genomic_DNA"/>
</dbReference>
<dbReference type="InterPro" id="IPR036397">
    <property type="entry name" value="RNaseH_sf"/>
</dbReference>
<dbReference type="Gene3D" id="3.30.420.10">
    <property type="entry name" value="Ribonuclease H-like superfamily/Ribonuclease H"/>
    <property type="match status" value="1"/>
</dbReference>
<comment type="caution">
    <text evidence="3">The sequence shown here is derived from an EMBL/GenBank/DDBJ whole genome shotgun (WGS) entry which is preliminary data.</text>
</comment>
<gene>
    <name evidence="3" type="ORF">Tco_1112485</name>
</gene>
<dbReference type="PANTHER" id="PTHR11439:SF470">
    <property type="entry name" value="CYSTEINE-RICH RLK (RECEPTOR-LIKE PROTEIN KINASE) 8"/>
    <property type="match status" value="1"/>
</dbReference>
<feature type="region of interest" description="Disordered" evidence="1">
    <location>
        <begin position="115"/>
        <end position="146"/>
    </location>
</feature>
<feature type="domain" description="Integrase catalytic" evidence="2">
    <location>
        <begin position="286"/>
        <end position="462"/>
    </location>
</feature>
<accession>A0ABQ5IRU5</accession>
<reference evidence="3" key="2">
    <citation type="submission" date="2022-01" db="EMBL/GenBank/DDBJ databases">
        <authorList>
            <person name="Yamashiro T."/>
            <person name="Shiraishi A."/>
            <person name="Satake H."/>
            <person name="Nakayama K."/>
        </authorList>
    </citation>
    <scope>NUCLEOTIDE SEQUENCE</scope>
</reference>
<dbReference type="SUPFAM" id="SSF53098">
    <property type="entry name" value="Ribonuclease H-like"/>
    <property type="match status" value="1"/>
</dbReference>
<organism evidence="3 4">
    <name type="scientific">Tanacetum coccineum</name>
    <dbReference type="NCBI Taxonomy" id="301880"/>
    <lineage>
        <taxon>Eukaryota</taxon>
        <taxon>Viridiplantae</taxon>
        <taxon>Streptophyta</taxon>
        <taxon>Embryophyta</taxon>
        <taxon>Tracheophyta</taxon>
        <taxon>Spermatophyta</taxon>
        <taxon>Magnoliopsida</taxon>
        <taxon>eudicotyledons</taxon>
        <taxon>Gunneridae</taxon>
        <taxon>Pentapetalae</taxon>
        <taxon>asterids</taxon>
        <taxon>campanulids</taxon>
        <taxon>Asterales</taxon>
        <taxon>Asteraceae</taxon>
        <taxon>Asteroideae</taxon>
        <taxon>Anthemideae</taxon>
        <taxon>Anthemidinae</taxon>
        <taxon>Tanacetum</taxon>
    </lineage>
</organism>
<dbReference type="CDD" id="cd09272">
    <property type="entry name" value="RNase_HI_RT_Ty1"/>
    <property type="match status" value="1"/>
</dbReference>
<feature type="compositionally biased region" description="Basic and acidic residues" evidence="1">
    <location>
        <begin position="123"/>
        <end position="139"/>
    </location>
</feature>
<reference evidence="3" key="1">
    <citation type="journal article" date="2022" name="Int. J. Mol. Sci.">
        <title>Draft Genome of Tanacetum Coccineum: Genomic Comparison of Closely Related Tanacetum-Family Plants.</title>
        <authorList>
            <person name="Yamashiro T."/>
            <person name="Shiraishi A."/>
            <person name="Nakayama K."/>
            <person name="Satake H."/>
        </authorList>
    </citation>
    <scope>NUCLEOTIDE SEQUENCE</scope>
</reference>
<dbReference type="SUPFAM" id="SSF56672">
    <property type="entry name" value="DNA/RNA polymerases"/>
    <property type="match status" value="1"/>
</dbReference>
<dbReference type="InterPro" id="IPR029472">
    <property type="entry name" value="Copia-like_N"/>
</dbReference>
<evidence type="ECO:0000256" key="1">
    <source>
        <dbReference type="SAM" id="MobiDB-lite"/>
    </source>
</evidence>
<dbReference type="PANTHER" id="PTHR11439">
    <property type="entry name" value="GAG-POL-RELATED RETROTRANSPOSON"/>
    <property type="match status" value="1"/>
</dbReference>
<keyword evidence="4" id="KW-1185">Reference proteome</keyword>
<evidence type="ECO:0000313" key="4">
    <source>
        <dbReference type="Proteomes" id="UP001151760"/>
    </source>
</evidence>
<dbReference type="Proteomes" id="UP001151760">
    <property type="component" value="Unassembled WGS sequence"/>
</dbReference>
<protein>
    <submittedName>
        <fullName evidence="3">Retrovirus-related pol polyprotein from transposon RE1</fullName>
    </submittedName>
</protein>
<evidence type="ECO:0000313" key="3">
    <source>
        <dbReference type="EMBL" id="GJU02147.1"/>
    </source>
</evidence>
<proteinExistence type="predicted"/>
<dbReference type="InterPro" id="IPR001584">
    <property type="entry name" value="Integrase_cat-core"/>
</dbReference>
<dbReference type="PROSITE" id="PS50994">
    <property type="entry name" value="INTEGRASE"/>
    <property type="match status" value="1"/>
</dbReference>
<dbReference type="Pfam" id="PF07727">
    <property type="entry name" value="RVT_2"/>
    <property type="match status" value="2"/>
</dbReference>
<dbReference type="InterPro" id="IPR043502">
    <property type="entry name" value="DNA/RNA_pol_sf"/>
</dbReference>
<dbReference type="InterPro" id="IPR012337">
    <property type="entry name" value="RNaseH-like_sf"/>
</dbReference>
<dbReference type="InterPro" id="IPR013103">
    <property type="entry name" value="RVT_2"/>
</dbReference>
<name>A0ABQ5IRU5_9ASTR</name>
<dbReference type="Pfam" id="PF14244">
    <property type="entry name" value="Retrotran_gag_3"/>
    <property type="match status" value="1"/>
</dbReference>